<sequence length="461" mass="49980">MAGDSFLEVVDSPARCLGCDSPRTSPALGWLSPRISFSSSFAELDTEPRISREDNDAISTDFEFSMAMSNLDSVSAGIMLSADELFHNGKLIPLQLSPQLRMIESQSHAPNHKEKSESPKISSHQSIQPAEEDSPSLHRPSSNVCSSLPGASGLFAPPSPETPKCSIMLRDLFGANKGQPNSSREGSGKLMVPTKIWKHLVRGVTNGGKKGAVTSSISENPLKVSPASDVKANKITSSPASASLPSVSSRFSSSALMCERQQEALNRYENGHAKSEHCTPHGSAHALRLELESLENLLSAGKTLMTRPVDRSGATSADDCNMLHSRRKARSGRSVSVPSSSWSSPERDSGKGNTERFLLRGAEKFATGSSGKVNSGRIIMKNLERCSSNQKAPVKFQDHCNGMQHREYWRAQEKVSSYTSNVRVTPVYNVPVSLTPSVKTNKLAKGRFSSFRELFSVKKET</sequence>
<evidence type="ECO:0000313" key="2">
    <source>
        <dbReference type="Proteomes" id="UP001162992"/>
    </source>
</evidence>
<proteinExistence type="predicted"/>
<dbReference type="EMBL" id="CM055095">
    <property type="protein sequence ID" value="KAJ7558941.1"/>
    <property type="molecule type" value="Genomic_DNA"/>
</dbReference>
<accession>A0ACC2DXG6</accession>
<dbReference type="Proteomes" id="UP001162992">
    <property type="component" value="Chromosome 4"/>
</dbReference>
<organism evidence="1 2">
    <name type="scientific">Diphasiastrum complanatum</name>
    <name type="common">Issler's clubmoss</name>
    <name type="synonym">Lycopodium complanatum</name>
    <dbReference type="NCBI Taxonomy" id="34168"/>
    <lineage>
        <taxon>Eukaryota</taxon>
        <taxon>Viridiplantae</taxon>
        <taxon>Streptophyta</taxon>
        <taxon>Embryophyta</taxon>
        <taxon>Tracheophyta</taxon>
        <taxon>Lycopodiopsida</taxon>
        <taxon>Lycopodiales</taxon>
        <taxon>Lycopodiaceae</taxon>
        <taxon>Lycopodioideae</taxon>
        <taxon>Diphasiastrum</taxon>
    </lineage>
</organism>
<evidence type="ECO:0000313" key="1">
    <source>
        <dbReference type="EMBL" id="KAJ7558941.1"/>
    </source>
</evidence>
<keyword evidence="2" id="KW-1185">Reference proteome</keyword>
<protein>
    <submittedName>
        <fullName evidence="1">Uncharacterized protein</fullName>
    </submittedName>
</protein>
<comment type="caution">
    <text evidence="1">The sequence shown here is derived from an EMBL/GenBank/DDBJ whole genome shotgun (WGS) entry which is preliminary data.</text>
</comment>
<gene>
    <name evidence="1" type="ORF">O6H91_04G062300</name>
</gene>
<name>A0ACC2DXG6_DIPCM</name>
<reference evidence="2" key="1">
    <citation type="journal article" date="2024" name="Proc. Natl. Acad. Sci. U.S.A.">
        <title>Extraordinary preservation of gene collinearity over three hundred million years revealed in homosporous lycophytes.</title>
        <authorList>
            <person name="Li C."/>
            <person name="Wickell D."/>
            <person name="Kuo L.Y."/>
            <person name="Chen X."/>
            <person name="Nie B."/>
            <person name="Liao X."/>
            <person name="Peng D."/>
            <person name="Ji J."/>
            <person name="Jenkins J."/>
            <person name="Williams M."/>
            <person name="Shu S."/>
            <person name="Plott C."/>
            <person name="Barry K."/>
            <person name="Rajasekar S."/>
            <person name="Grimwood J."/>
            <person name="Han X."/>
            <person name="Sun S."/>
            <person name="Hou Z."/>
            <person name="He W."/>
            <person name="Dai G."/>
            <person name="Sun C."/>
            <person name="Schmutz J."/>
            <person name="Leebens-Mack J.H."/>
            <person name="Li F.W."/>
            <person name="Wang L."/>
        </authorList>
    </citation>
    <scope>NUCLEOTIDE SEQUENCE [LARGE SCALE GENOMIC DNA]</scope>
    <source>
        <strain evidence="2">cv. PW_Plant_1</strain>
    </source>
</reference>